<dbReference type="Pfam" id="PF03108">
    <property type="entry name" value="DBD_Tnp_Mut"/>
    <property type="match status" value="1"/>
</dbReference>
<keyword evidence="6" id="KW-0472">Membrane</keyword>
<organism evidence="8 9">
    <name type="scientific">Paspalum notatum var. saurae</name>
    <dbReference type="NCBI Taxonomy" id="547442"/>
    <lineage>
        <taxon>Eukaryota</taxon>
        <taxon>Viridiplantae</taxon>
        <taxon>Streptophyta</taxon>
        <taxon>Embryophyta</taxon>
        <taxon>Tracheophyta</taxon>
        <taxon>Spermatophyta</taxon>
        <taxon>Magnoliopsida</taxon>
        <taxon>Liliopsida</taxon>
        <taxon>Poales</taxon>
        <taxon>Poaceae</taxon>
        <taxon>PACMAD clade</taxon>
        <taxon>Panicoideae</taxon>
        <taxon>Andropogonodae</taxon>
        <taxon>Paspaleae</taxon>
        <taxon>Paspalinae</taxon>
        <taxon>Paspalum</taxon>
    </lineage>
</organism>
<dbReference type="InterPro" id="IPR004332">
    <property type="entry name" value="Transposase_MuDR"/>
</dbReference>
<proteinExistence type="predicted"/>
<dbReference type="PROSITE" id="PS50966">
    <property type="entry name" value="ZF_SWIM"/>
    <property type="match status" value="1"/>
</dbReference>
<feature type="compositionally biased region" description="Polar residues" evidence="5">
    <location>
        <begin position="872"/>
        <end position="885"/>
    </location>
</feature>
<keyword evidence="6" id="KW-0812">Transmembrane</keyword>
<dbReference type="InterPro" id="IPR006564">
    <property type="entry name" value="Znf_PMZ"/>
</dbReference>
<gene>
    <name evidence="8" type="ORF">U9M48_027268</name>
</gene>
<feature type="compositionally biased region" description="Acidic residues" evidence="5">
    <location>
        <begin position="262"/>
        <end position="283"/>
    </location>
</feature>
<evidence type="ECO:0000256" key="2">
    <source>
        <dbReference type="ARBA" id="ARBA00022771"/>
    </source>
</evidence>
<dbReference type="PANTHER" id="PTHR31973">
    <property type="entry name" value="POLYPROTEIN, PUTATIVE-RELATED"/>
    <property type="match status" value="1"/>
</dbReference>
<sequence length="891" mass="100241">MWDPRVIETKEKDLTQVQCNKRVVHNMYNSFDNEVELRLLRCRGHHTGPSGAAESTTRRVAATQDVARLALGATGWADAVKGRLRASVGEAAAARASATMVAALRATATKASASQADRDEVSVNTGTRDGGHIAAMHAWTAATCRTWEGNSSTSSQTEPLLSLAIVFEKHSETKVVTMFIGYCNAFEPYELITEWTFDEQLQQHNNDEQDDDNYLRNSFRDNEHVGVHKEGLYLETMPTNALPLVVCSDKGKDKDYVRKDDSDDESKDGDDDGDEDELEEDEELVGHEATHIPNVDYDKEDPPMIAGSTYPNMRLALCMHVIKSEFQFKTTKSGPHRFKAYCSRKHVDKCPWRIYASSTVDRSSVVVIYLSLLSFSTYLYNPCAHDCSSTRRKQKVKNATKHWVCEKVKDFLIDDATLKAKVLQKNIKERYKVHIHYKQVHMGRLLALSQIYGDWDRSFDYLYRIKAQIESCTQLMEKLDLEDYSLLQSLALRGRFKGQLASAFVLLVIIGCIMLLLGFLIQKLMTTGFGSCNVLERPANDGRGRKSIMVRCLMTIFGQQLTHGAHIFFEKHWVAMDQAKPEATNYLRRCHTSCGLGTIAYDEVEPKRKVASKLEGLILPHIIKKLHEQSHELNLEVVKCSSEHVAEGTTMGGSGFRFVVNLHERTCSCRKWRVCGLPCKHALAYITSLPNECIENYVDMCYSIDKFRVAYAELIPAMPDKSQWPKSTHDYGHHWHNCKKRNPEDITAMMAVGGPPKKKAKTTKSTQSSIVPVENEAHAASMSFPPSQWSVATSNTKGAYDNSSSSPSTRCLGPRDEEKKGHPNEVLHIFCEDRKKFNSPFLLDILILSIIMVTLMNSIFIKSHTMAKTMPVSSSSTLAIKTSTRPPLRSP</sequence>
<keyword evidence="2 4" id="KW-0863">Zinc-finger</keyword>
<dbReference type="AlphaFoldDB" id="A0AAQ3WZY3"/>
<dbReference type="EMBL" id="CP144750">
    <property type="protein sequence ID" value="WVZ79720.1"/>
    <property type="molecule type" value="Genomic_DNA"/>
</dbReference>
<feature type="domain" description="SWIM-type" evidence="7">
    <location>
        <begin position="658"/>
        <end position="690"/>
    </location>
</feature>
<evidence type="ECO:0000313" key="8">
    <source>
        <dbReference type="EMBL" id="WVZ79720.1"/>
    </source>
</evidence>
<dbReference type="InterPro" id="IPR007527">
    <property type="entry name" value="Znf_SWIM"/>
</dbReference>
<evidence type="ECO:0000256" key="3">
    <source>
        <dbReference type="ARBA" id="ARBA00022833"/>
    </source>
</evidence>
<feature type="region of interest" description="Disordered" evidence="5">
    <location>
        <begin position="255"/>
        <end position="302"/>
    </location>
</feature>
<evidence type="ECO:0000256" key="6">
    <source>
        <dbReference type="SAM" id="Phobius"/>
    </source>
</evidence>
<dbReference type="GO" id="GO:0008270">
    <property type="term" value="F:zinc ion binding"/>
    <property type="evidence" value="ECO:0007669"/>
    <property type="project" value="UniProtKB-KW"/>
</dbReference>
<feature type="region of interest" description="Disordered" evidence="5">
    <location>
        <begin position="872"/>
        <end position="891"/>
    </location>
</feature>
<feature type="compositionally biased region" description="Polar residues" evidence="5">
    <location>
        <begin position="795"/>
        <end position="809"/>
    </location>
</feature>
<dbReference type="Pfam" id="PF04434">
    <property type="entry name" value="SWIM"/>
    <property type="match status" value="1"/>
</dbReference>
<keyword evidence="1" id="KW-0479">Metal-binding</keyword>
<feature type="transmembrane region" description="Helical" evidence="6">
    <location>
        <begin position="841"/>
        <end position="861"/>
    </location>
</feature>
<keyword evidence="6" id="KW-1133">Transmembrane helix</keyword>
<reference evidence="8 9" key="1">
    <citation type="submission" date="2024-02" db="EMBL/GenBank/DDBJ databases">
        <title>High-quality chromosome-scale genome assembly of Pensacola bahiagrass (Paspalum notatum Flugge var. saurae).</title>
        <authorList>
            <person name="Vega J.M."/>
            <person name="Podio M."/>
            <person name="Orjuela J."/>
            <person name="Siena L.A."/>
            <person name="Pessino S.C."/>
            <person name="Combes M.C."/>
            <person name="Mariac C."/>
            <person name="Albertini E."/>
            <person name="Pupilli F."/>
            <person name="Ortiz J.P.A."/>
            <person name="Leblanc O."/>
        </authorList>
    </citation>
    <scope>NUCLEOTIDE SEQUENCE [LARGE SCALE GENOMIC DNA]</scope>
    <source>
        <strain evidence="8">R1</strain>
        <tissue evidence="8">Leaf</tissue>
    </source>
</reference>
<evidence type="ECO:0000256" key="4">
    <source>
        <dbReference type="PROSITE-ProRule" id="PRU00325"/>
    </source>
</evidence>
<dbReference type="SMART" id="SM00575">
    <property type="entry name" value="ZnF_PMZ"/>
    <property type="match status" value="1"/>
</dbReference>
<feature type="compositionally biased region" description="Basic and acidic residues" evidence="5">
    <location>
        <begin position="284"/>
        <end position="302"/>
    </location>
</feature>
<feature type="region of interest" description="Disordered" evidence="5">
    <location>
        <begin position="795"/>
        <end position="819"/>
    </location>
</feature>
<keyword evidence="3" id="KW-0862">Zinc</keyword>
<evidence type="ECO:0000313" key="9">
    <source>
        <dbReference type="Proteomes" id="UP001341281"/>
    </source>
</evidence>
<evidence type="ECO:0000256" key="1">
    <source>
        <dbReference type="ARBA" id="ARBA00022723"/>
    </source>
</evidence>
<dbReference type="PANTHER" id="PTHR31973:SF195">
    <property type="entry name" value="MUDR FAMILY TRANSPOSASE"/>
    <property type="match status" value="1"/>
</dbReference>
<accession>A0AAQ3WZY3</accession>
<evidence type="ECO:0000256" key="5">
    <source>
        <dbReference type="SAM" id="MobiDB-lite"/>
    </source>
</evidence>
<evidence type="ECO:0000259" key="7">
    <source>
        <dbReference type="PROSITE" id="PS50966"/>
    </source>
</evidence>
<keyword evidence="9" id="KW-1185">Reference proteome</keyword>
<name>A0AAQ3WZY3_PASNO</name>
<feature type="transmembrane region" description="Helical" evidence="6">
    <location>
        <begin position="500"/>
        <end position="521"/>
    </location>
</feature>
<protein>
    <recommendedName>
        <fullName evidence="7">SWIM-type domain-containing protein</fullName>
    </recommendedName>
</protein>
<dbReference type="Proteomes" id="UP001341281">
    <property type="component" value="Chromosome 06"/>
</dbReference>